<protein>
    <submittedName>
        <fullName evidence="1">Uncharacterized protein</fullName>
    </submittedName>
</protein>
<dbReference type="EMBL" id="AZBU02000002">
    <property type="protein sequence ID" value="TKR95021.1"/>
    <property type="molecule type" value="Genomic_DNA"/>
</dbReference>
<comment type="caution">
    <text evidence="1">The sequence shown here is derived from an EMBL/GenBank/DDBJ whole genome shotgun (WGS) entry which is preliminary data.</text>
</comment>
<accession>A0A4U5PFK8</accession>
<name>A0A4U5PFK8_STECR</name>
<dbReference type="AlphaFoldDB" id="A0A4U5PFK8"/>
<sequence length="1097" mass="124413">MSSGDFAHQIGSTAAKKLSLPQTQKKLIQACVDQAASLAQKLFQSGEDHLILNSEKEKKKNVVKGLKPILKKLKPAEDIYTITTCADQFKNSVSIGMFFSLNSKQLRLVQAQNLANMTKFNLYEEGELELFGVLVALHLLKIDSQLGYTNGPIRVRTDGFEGIQGIIQGGKTIVQKVVRKMMSELPEGGWLEFIGAAEMGNNAYDVCYKLAKIKPPSDGREWLYQSEHDEKVFIEHVSYKADLVARTSPKTKKKRGIIQSKDESTKQIKRSKIKVFDRVKDNRTKNTSKNIEDDFVTWCLFKAHSFAHHLLKKGEECLVLNPGKENKENDIKGLRPILEKLKPAEDIYTITTYAETDPSKSLISVGMFFSFNSKHLRLLQTRNLYKTSRFNFSEKGELQLFGVLVALRLLGKDSKLEYTGGPIRVQMDGFKGIQGVMKGGETIVQKAVMKMMSAFPEGGWLEFIGAKDSGSNAYDVCYKLAKIRPSSDEREWLYHSEHDEKVFIKPDSSKADLVAKNILATTQERKDLSRAVSQKMVPILKAVKPPKSEAKITQSNEAGKGLFVLKVLKEAGMAVVNFLCCCFPQRTRTTEETSRLCLEKESKIEPSRQRNLKDDVQQCLDRAQSLAIQLYKSGEEHLMSNSQKEEKRSFIKELKPIVKKLKSAEDIYTINTHADLSETSVSFGMIFSFRTNHLRLLHSERSKICYEEELQLFGVLVALNLLRIDSELGYTVGPIRIHTDGFKGTQGIEEGERTIVQRALRRMNLEFSETGWLEFGGAKEMGNNAHDVCYELANITPPFNGLRRLCDREHNQKAFTTPNLYKIEASTMAFEECEHGDKLLGTLCQATRKKNFQRHPEPISYQIQMTPYFRDRTLKLLKIAKSIATGMLESQRVFCVYDELRKNRKRDQRSLKYLQSCADEIPPRLQQDPDSKEENSYWITTDMSMKAGLITYGMVFSYEANYIRGVQLDMRTIPINLGDLEFFGVLISLMLLPMDPKLVYRGQMIHNFTDSLDGIRGIMRGGINPNEVAVMTTLAQFPKGGRITYNSTSEMHQLCHDIAGHLSGAIGQHDGKEFNCSAFVPPIDKENLENCWWKERT</sequence>
<evidence type="ECO:0000313" key="1">
    <source>
        <dbReference type="EMBL" id="TKR95021.1"/>
    </source>
</evidence>
<reference evidence="1 2" key="1">
    <citation type="journal article" date="2015" name="Genome Biol.">
        <title>Comparative genomics of Steinernema reveals deeply conserved gene regulatory networks.</title>
        <authorList>
            <person name="Dillman A.R."/>
            <person name="Macchietto M."/>
            <person name="Porter C.F."/>
            <person name="Rogers A."/>
            <person name="Williams B."/>
            <person name="Antoshechkin I."/>
            <person name="Lee M.M."/>
            <person name="Goodwin Z."/>
            <person name="Lu X."/>
            <person name="Lewis E.E."/>
            <person name="Goodrich-Blair H."/>
            <person name="Stock S.P."/>
            <person name="Adams B.J."/>
            <person name="Sternberg P.W."/>
            <person name="Mortazavi A."/>
        </authorList>
    </citation>
    <scope>NUCLEOTIDE SEQUENCE [LARGE SCALE GENOMIC DNA]</scope>
    <source>
        <strain evidence="1 2">ALL</strain>
    </source>
</reference>
<gene>
    <name evidence="1" type="ORF">L596_009244</name>
</gene>
<evidence type="ECO:0000313" key="2">
    <source>
        <dbReference type="Proteomes" id="UP000298663"/>
    </source>
</evidence>
<keyword evidence="2" id="KW-1185">Reference proteome</keyword>
<organism evidence="1 2">
    <name type="scientific">Steinernema carpocapsae</name>
    <name type="common">Entomopathogenic nematode</name>
    <dbReference type="NCBI Taxonomy" id="34508"/>
    <lineage>
        <taxon>Eukaryota</taxon>
        <taxon>Metazoa</taxon>
        <taxon>Ecdysozoa</taxon>
        <taxon>Nematoda</taxon>
        <taxon>Chromadorea</taxon>
        <taxon>Rhabditida</taxon>
        <taxon>Tylenchina</taxon>
        <taxon>Panagrolaimomorpha</taxon>
        <taxon>Strongyloidoidea</taxon>
        <taxon>Steinernematidae</taxon>
        <taxon>Steinernema</taxon>
    </lineage>
</organism>
<dbReference type="Proteomes" id="UP000298663">
    <property type="component" value="Unassembled WGS sequence"/>
</dbReference>
<reference evidence="1 2" key="2">
    <citation type="journal article" date="2019" name="G3 (Bethesda)">
        <title>Hybrid Assembly of the Genome of the Entomopathogenic Nematode Steinernema carpocapsae Identifies the X-Chromosome.</title>
        <authorList>
            <person name="Serra L."/>
            <person name="Macchietto M."/>
            <person name="Macias-Munoz A."/>
            <person name="McGill C.J."/>
            <person name="Rodriguez I.M."/>
            <person name="Rodriguez B."/>
            <person name="Murad R."/>
            <person name="Mortazavi A."/>
        </authorList>
    </citation>
    <scope>NUCLEOTIDE SEQUENCE [LARGE SCALE GENOMIC DNA]</scope>
    <source>
        <strain evidence="1 2">ALL</strain>
    </source>
</reference>
<proteinExistence type="predicted"/>